<name>A0A8J7I8T5_9NOST</name>
<evidence type="ECO:0000313" key="6">
    <source>
        <dbReference type="Proteomes" id="UP000662314"/>
    </source>
</evidence>
<evidence type="ECO:0000313" key="5">
    <source>
        <dbReference type="EMBL" id="MBH8575271.1"/>
    </source>
</evidence>
<dbReference type="PANTHER" id="PTHR30231">
    <property type="entry name" value="DNA POLYMERASE III SUBUNIT EPSILON"/>
    <property type="match status" value="1"/>
</dbReference>
<dbReference type="Pfam" id="PF00929">
    <property type="entry name" value="RNase_T"/>
    <property type="match status" value="1"/>
</dbReference>
<comment type="caution">
    <text evidence="5">The sequence shown here is derived from an EMBL/GenBank/DDBJ whole genome shotgun (WGS) entry which is preliminary data.</text>
</comment>
<dbReference type="AlphaFoldDB" id="A0A8J7I8T5"/>
<keyword evidence="2" id="KW-0378">Hydrolase</keyword>
<dbReference type="EMBL" id="JAECZA010000120">
    <property type="protein sequence ID" value="MBH8575271.1"/>
    <property type="molecule type" value="Genomic_DNA"/>
</dbReference>
<keyword evidence="6" id="KW-1185">Reference proteome</keyword>
<feature type="domain" description="Exonuclease" evidence="4">
    <location>
        <begin position="19"/>
        <end position="190"/>
    </location>
</feature>
<evidence type="ECO:0000256" key="3">
    <source>
        <dbReference type="ARBA" id="ARBA00022839"/>
    </source>
</evidence>
<evidence type="ECO:0000256" key="1">
    <source>
        <dbReference type="ARBA" id="ARBA00022722"/>
    </source>
</evidence>
<evidence type="ECO:0000259" key="4">
    <source>
        <dbReference type="SMART" id="SM00479"/>
    </source>
</evidence>
<proteinExistence type="predicted"/>
<dbReference type="Gene3D" id="3.30.420.10">
    <property type="entry name" value="Ribonuclease H-like superfamily/Ribonuclease H"/>
    <property type="match status" value="1"/>
</dbReference>
<dbReference type="SMART" id="SM00479">
    <property type="entry name" value="EXOIII"/>
    <property type="match status" value="1"/>
</dbReference>
<keyword evidence="1" id="KW-0540">Nuclease</keyword>
<dbReference type="InterPro" id="IPR013520">
    <property type="entry name" value="Ribonucl_H"/>
</dbReference>
<dbReference type="PANTHER" id="PTHR30231:SF4">
    <property type="entry name" value="PROTEIN NEN2"/>
    <property type="match status" value="1"/>
</dbReference>
<dbReference type="GO" id="GO:0008408">
    <property type="term" value="F:3'-5' exonuclease activity"/>
    <property type="evidence" value="ECO:0007669"/>
    <property type="project" value="TreeGrafter"/>
</dbReference>
<gene>
    <name evidence="5" type="ORF">I8752_20090</name>
</gene>
<organism evidence="5 6">
    <name type="scientific">Dendronalium phyllosphericum CENA369</name>
    <dbReference type="NCBI Taxonomy" id="1725256"/>
    <lineage>
        <taxon>Bacteria</taxon>
        <taxon>Bacillati</taxon>
        <taxon>Cyanobacteriota</taxon>
        <taxon>Cyanophyceae</taxon>
        <taxon>Nostocales</taxon>
        <taxon>Nostocaceae</taxon>
        <taxon>Dendronalium</taxon>
        <taxon>Dendronalium phyllosphericum</taxon>
    </lineage>
</organism>
<protein>
    <submittedName>
        <fullName evidence="5">3'-5' exonuclease</fullName>
    </submittedName>
</protein>
<dbReference type="RefSeq" id="WP_214434063.1">
    <property type="nucleotide sequence ID" value="NZ_CAWPUQ010000025.1"/>
</dbReference>
<evidence type="ECO:0000256" key="2">
    <source>
        <dbReference type="ARBA" id="ARBA00022801"/>
    </source>
</evidence>
<dbReference type="Proteomes" id="UP000662314">
    <property type="component" value="Unassembled WGS sequence"/>
</dbReference>
<sequence>MKDKNLATIWAKNILTENNWCILDTETTDLKQSQICQIAIITPERPGWQTLVKPTIPISEEAIEIHGITNEAVEDAPTFDQVFLELMRQIGNRDLIIYNADFDLRAIKNSLRVYGIQLAFPTSDRRQCRIFTNGGSIHCAMLWYSQWVGEWNAFHGNYKWQPLIGGNHSALGDCEATLKIIEKMAAENDE</sequence>
<accession>A0A8J7I8T5</accession>
<dbReference type="InterPro" id="IPR036397">
    <property type="entry name" value="RNaseH_sf"/>
</dbReference>
<keyword evidence="3 5" id="KW-0269">Exonuclease</keyword>
<dbReference type="InterPro" id="IPR012337">
    <property type="entry name" value="RNaseH-like_sf"/>
</dbReference>
<reference evidence="5 6" key="1">
    <citation type="journal article" date="2021" name="Int. J. Syst. Evol. Microbiol.">
        <title>Amazonocrinis nigriterrae gen. nov., sp. nov., Atlanticothrix silvestris gen. nov., sp. nov. and Dendronalium phyllosphericum gen. nov., sp. nov., nostocacean cyanobacteria from Brazilian environments.</title>
        <authorList>
            <person name="Alvarenga D.O."/>
            <person name="Andreote A.P.D."/>
            <person name="Branco L.H.Z."/>
            <person name="Delbaje E."/>
            <person name="Cruz R.B."/>
            <person name="Varani A.M."/>
            <person name="Fiore M.F."/>
        </authorList>
    </citation>
    <scope>NUCLEOTIDE SEQUENCE [LARGE SCALE GENOMIC DNA]</scope>
    <source>
        <strain evidence="5 6">CENA369</strain>
    </source>
</reference>
<dbReference type="GO" id="GO:0003676">
    <property type="term" value="F:nucleic acid binding"/>
    <property type="evidence" value="ECO:0007669"/>
    <property type="project" value="InterPro"/>
</dbReference>
<dbReference type="SUPFAM" id="SSF53098">
    <property type="entry name" value="Ribonuclease H-like"/>
    <property type="match status" value="1"/>
</dbReference>
<dbReference type="CDD" id="cd06127">
    <property type="entry name" value="DEDDh"/>
    <property type="match status" value="1"/>
</dbReference>